<organism evidence="1">
    <name type="scientific">marine metagenome</name>
    <dbReference type="NCBI Taxonomy" id="408172"/>
    <lineage>
        <taxon>unclassified sequences</taxon>
        <taxon>metagenomes</taxon>
        <taxon>ecological metagenomes</taxon>
    </lineage>
</organism>
<accession>A0A382NX07</accession>
<dbReference type="AlphaFoldDB" id="A0A382NX07"/>
<sequence>MALPIINAPTYEVAVPSSKEKINYRPFLVKEEKILLLALEDGTAGALNAALKQIVNNCTYEKLEVDKLATFDLEFIFLRIRAKSVGEVSTLSLLAEDDGETYVEVEIPLEKITVDFPKDHTDTVKLTDTIGVVLRYPTYETLAEMNDLPDEMSGVERIFTLMSKCVDRVYDAETVHERIDFNEEELETFLNSLSPQQFADVQKFFDTMPKLQHQVKFTNPKTKKKNTVTLEGLQSFFA</sequence>
<gene>
    <name evidence="1" type="ORF">METZ01_LOCUS317831</name>
</gene>
<evidence type="ECO:0008006" key="2">
    <source>
        <dbReference type="Google" id="ProtNLM"/>
    </source>
</evidence>
<name>A0A382NX07_9ZZZZ</name>
<reference evidence="1" key="1">
    <citation type="submission" date="2018-05" db="EMBL/GenBank/DDBJ databases">
        <authorList>
            <person name="Lanie J.A."/>
            <person name="Ng W.-L."/>
            <person name="Kazmierczak K.M."/>
            <person name="Andrzejewski T.M."/>
            <person name="Davidsen T.M."/>
            <person name="Wayne K.J."/>
            <person name="Tettelin H."/>
            <person name="Glass J.I."/>
            <person name="Rusch D."/>
            <person name="Podicherti R."/>
            <person name="Tsui H.-C.T."/>
            <person name="Winkler M.E."/>
        </authorList>
    </citation>
    <scope>NUCLEOTIDE SEQUENCE</scope>
</reference>
<proteinExistence type="predicted"/>
<evidence type="ECO:0000313" key="1">
    <source>
        <dbReference type="EMBL" id="SVC64977.1"/>
    </source>
</evidence>
<protein>
    <recommendedName>
        <fullName evidence="2">Baseplate protein</fullName>
    </recommendedName>
</protein>
<dbReference type="EMBL" id="UINC01102959">
    <property type="protein sequence ID" value="SVC64977.1"/>
    <property type="molecule type" value="Genomic_DNA"/>
</dbReference>
<dbReference type="InterPro" id="IPR024364">
    <property type="entry name" value="Baseplate_phage_T4-like"/>
</dbReference>
<dbReference type="Pfam" id="PF12322">
    <property type="entry name" value="T4_baseplate"/>
    <property type="match status" value="1"/>
</dbReference>